<comment type="caution">
    <text evidence="2">The sequence shown here is derived from an EMBL/GenBank/DDBJ whole genome shotgun (WGS) entry which is preliminary data.</text>
</comment>
<keyword evidence="3" id="KW-1185">Reference proteome</keyword>
<reference evidence="2" key="1">
    <citation type="submission" date="2021-02" db="EMBL/GenBank/DDBJ databases">
        <title>Genome sequence of Rhodospirillales sp. strain TMPK1 isolated from soil.</title>
        <authorList>
            <person name="Nakai R."/>
            <person name="Kusada H."/>
            <person name="Tamaki H."/>
        </authorList>
    </citation>
    <scope>NUCLEOTIDE SEQUENCE</scope>
    <source>
        <strain evidence="2">TMPK1</strain>
    </source>
</reference>
<evidence type="ECO:0000313" key="2">
    <source>
        <dbReference type="EMBL" id="GIL41827.1"/>
    </source>
</evidence>
<name>A0A8S8XJD8_9PROT</name>
<gene>
    <name evidence="2" type="ORF">TMPK1_40640</name>
</gene>
<proteinExistence type="predicted"/>
<accession>A0A8S8XJD8</accession>
<sequence length="46" mass="5374">MANENRDQQQQQGGQKDMKNQRPEQNKQPGKMDQSKTGQSQKKDDR</sequence>
<dbReference type="AlphaFoldDB" id="A0A8S8XJD8"/>
<evidence type="ECO:0000313" key="3">
    <source>
        <dbReference type="Proteomes" id="UP000681075"/>
    </source>
</evidence>
<feature type="compositionally biased region" description="Basic and acidic residues" evidence="1">
    <location>
        <begin position="16"/>
        <end position="25"/>
    </location>
</feature>
<dbReference type="EMBL" id="BOPV01000001">
    <property type="protein sequence ID" value="GIL41827.1"/>
    <property type="molecule type" value="Genomic_DNA"/>
</dbReference>
<dbReference type="RefSeq" id="WP_420245488.1">
    <property type="nucleotide sequence ID" value="NZ_BOPV01000001.1"/>
</dbReference>
<evidence type="ECO:0000256" key="1">
    <source>
        <dbReference type="SAM" id="MobiDB-lite"/>
    </source>
</evidence>
<feature type="region of interest" description="Disordered" evidence="1">
    <location>
        <begin position="1"/>
        <end position="46"/>
    </location>
</feature>
<organism evidence="2 3">
    <name type="scientific">Roseiterribacter gracilis</name>
    <dbReference type="NCBI Taxonomy" id="2812848"/>
    <lineage>
        <taxon>Bacteria</taxon>
        <taxon>Pseudomonadati</taxon>
        <taxon>Pseudomonadota</taxon>
        <taxon>Alphaproteobacteria</taxon>
        <taxon>Rhodospirillales</taxon>
        <taxon>Roseiterribacteraceae</taxon>
        <taxon>Roseiterribacter</taxon>
    </lineage>
</organism>
<protein>
    <submittedName>
        <fullName evidence="2">Uncharacterized protein</fullName>
    </submittedName>
</protein>
<dbReference type="Proteomes" id="UP000681075">
    <property type="component" value="Unassembled WGS sequence"/>
</dbReference>